<feature type="compositionally biased region" description="Basic and acidic residues" evidence="1">
    <location>
        <begin position="1"/>
        <end position="10"/>
    </location>
</feature>
<feature type="compositionally biased region" description="Basic and acidic residues" evidence="1">
    <location>
        <begin position="21"/>
        <end position="33"/>
    </location>
</feature>
<organism evidence="2 3">
    <name type="scientific">Cordylochernes scorpioides</name>
    <dbReference type="NCBI Taxonomy" id="51811"/>
    <lineage>
        <taxon>Eukaryota</taxon>
        <taxon>Metazoa</taxon>
        <taxon>Ecdysozoa</taxon>
        <taxon>Arthropoda</taxon>
        <taxon>Chelicerata</taxon>
        <taxon>Arachnida</taxon>
        <taxon>Pseudoscorpiones</taxon>
        <taxon>Cheliferoidea</taxon>
        <taxon>Chernetidae</taxon>
        <taxon>Cordylochernes</taxon>
    </lineage>
</organism>
<accession>A0ABY6KY15</accession>
<dbReference type="EMBL" id="CP092871">
    <property type="protein sequence ID" value="UYV72000.1"/>
    <property type="molecule type" value="Genomic_DNA"/>
</dbReference>
<dbReference type="Proteomes" id="UP001235939">
    <property type="component" value="Chromosome 09"/>
</dbReference>
<name>A0ABY6KY15_9ARAC</name>
<feature type="compositionally biased region" description="Polar residues" evidence="1">
    <location>
        <begin position="37"/>
        <end position="55"/>
    </location>
</feature>
<gene>
    <name evidence="2" type="ORF">LAZ67_9001524</name>
</gene>
<proteinExistence type="predicted"/>
<evidence type="ECO:0000313" key="3">
    <source>
        <dbReference type="Proteomes" id="UP001235939"/>
    </source>
</evidence>
<reference evidence="2 3" key="1">
    <citation type="submission" date="2022-01" db="EMBL/GenBank/DDBJ databases">
        <title>A chromosomal length assembly of Cordylochernes scorpioides.</title>
        <authorList>
            <person name="Zeh D."/>
            <person name="Zeh J."/>
        </authorList>
    </citation>
    <scope>NUCLEOTIDE SEQUENCE [LARGE SCALE GENOMIC DNA]</scope>
    <source>
        <strain evidence="2">IN4F17</strain>
        <tissue evidence="2">Whole Body</tissue>
    </source>
</reference>
<evidence type="ECO:0000256" key="1">
    <source>
        <dbReference type="SAM" id="MobiDB-lite"/>
    </source>
</evidence>
<protein>
    <submittedName>
        <fullName evidence="2">Uncharacterized protein</fullName>
    </submittedName>
</protein>
<sequence length="278" mass="31972">MEEQTEHSNETTKQSPPTRDIYGRHDAPRDLRRPANRASTPGASKLTTPTTQSKFPQVMEIEEQNDANPVWTSSLDQILKAMPLYRLDDHSWVGVDVCSAMPDTLHDVFWARWIILTFGAILKGFGSTCETHWTERRTPNTREVQREVESVDYRKLLSEVKSERLAIVEVSQSKQDSCSHPMSQECRTAEEEMINCLGLFLTRQTLALMNEAYEDEKLSRTQVYFWYNDSRSGRPLTSTTDRNIGQVRDLIVADRKITIDNLSEILVISYGSCQKIHW</sequence>
<feature type="region of interest" description="Disordered" evidence="1">
    <location>
        <begin position="1"/>
        <end position="55"/>
    </location>
</feature>
<keyword evidence="3" id="KW-1185">Reference proteome</keyword>
<evidence type="ECO:0000313" key="2">
    <source>
        <dbReference type="EMBL" id="UYV72000.1"/>
    </source>
</evidence>